<dbReference type="Proteomes" id="UP000199452">
    <property type="component" value="Unassembled WGS sequence"/>
</dbReference>
<organism evidence="1 2">
    <name type="scientific">Williamwhitmania taraxaci</name>
    <dbReference type="NCBI Taxonomy" id="1640674"/>
    <lineage>
        <taxon>Bacteria</taxon>
        <taxon>Pseudomonadati</taxon>
        <taxon>Bacteroidota</taxon>
        <taxon>Bacteroidia</taxon>
        <taxon>Bacteroidales</taxon>
        <taxon>Williamwhitmaniaceae</taxon>
        <taxon>Williamwhitmania</taxon>
    </lineage>
</organism>
<dbReference type="Pfam" id="PF19570">
    <property type="entry name" value="DUF6088"/>
    <property type="match status" value="1"/>
</dbReference>
<keyword evidence="2" id="KW-1185">Reference proteome</keyword>
<accession>A0A1G6TQ03</accession>
<dbReference type="EMBL" id="FMYP01000130">
    <property type="protein sequence ID" value="SDD31140.1"/>
    <property type="molecule type" value="Genomic_DNA"/>
</dbReference>
<gene>
    <name evidence="1" type="ORF">SAMN05216323_11302</name>
</gene>
<protein>
    <submittedName>
        <fullName evidence="1">Transcriptional regulator, AbiEi antitoxin, Type IV TA system</fullName>
    </submittedName>
</protein>
<evidence type="ECO:0000313" key="1">
    <source>
        <dbReference type="EMBL" id="SDD31140.1"/>
    </source>
</evidence>
<dbReference type="OrthoDB" id="9798200at2"/>
<dbReference type="STRING" id="1640674.SAMN05216323_11302"/>
<name>A0A1G6TQ03_9BACT</name>
<sequence length="203" mass="22591">MYSTEDKILAKMKKAKGGTLFFADNFISIASSNTVTKALERLVDSEEIVRVAKGIYTRPATDKILGRVLPSIDEIAKAIAKRDRARIVPTGSYSLYKLGLTTQVPLNVVYYTDASPRKLKIGKQSITFKKASAKNLSAIGEISKLVIQALRTIGKDNVREEEIAKIRTLLQSEKPYHLQHDLKLAPEWMRKLIGSIKTSTANE</sequence>
<dbReference type="AlphaFoldDB" id="A0A1G6TQ03"/>
<evidence type="ECO:0000313" key="2">
    <source>
        <dbReference type="Proteomes" id="UP000199452"/>
    </source>
</evidence>
<reference evidence="1 2" key="1">
    <citation type="submission" date="2016-09" db="EMBL/GenBank/DDBJ databases">
        <authorList>
            <person name="Capua I."/>
            <person name="De Benedictis P."/>
            <person name="Joannis T."/>
            <person name="Lombin L.H."/>
            <person name="Cattoli G."/>
        </authorList>
    </citation>
    <scope>NUCLEOTIDE SEQUENCE [LARGE SCALE GENOMIC DNA]</scope>
    <source>
        <strain evidence="1 2">A7P-90m</strain>
    </source>
</reference>
<dbReference type="RefSeq" id="WP_092441041.1">
    <property type="nucleotide sequence ID" value="NZ_FMYP01000130.1"/>
</dbReference>
<proteinExistence type="predicted"/>
<dbReference type="InterPro" id="IPR045738">
    <property type="entry name" value="DUF6088"/>
</dbReference>